<accession>A0A3B1B4Y3</accession>
<sequence length="344" mass="38818">MNWRLLFQIALFFVPLLESAGVSADITAKTLAVIVNKSDPLSIRIAEYYKRVRGIPEKNIIEIELDKTKTVISPAIFKKIKRAVDDSTPERVQGFVLTWVKPYRVGCMSITSAFAFGFDKAYCSTGCGETKMSVYYNSETKFPYTHYKMRPTVSLAALTFNQAKKLIDRGKLSDSTFPPGTGYLVSTSDKERNVRSVNYQYIVRTFPRLPHLKIVHADYIENRRDVLFYFTGLKYVPKIGTNHFLPGAIADHLTSTGGMLTDSKQMSSLKWLQLGATGSYGTVVEPCNFRQKFPNPAIVIKRYTNGETLMEAYWKSVAWPGEGIFIGEPLASPFKSLSKEVYQK</sequence>
<evidence type="ECO:0008006" key="2">
    <source>
        <dbReference type="Google" id="ProtNLM"/>
    </source>
</evidence>
<evidence type="ECO:0000313" key="1">
    <source>
        <dbReference type="EMBL" id="VAX13339.1"/>
    </source>
</evidence>
<dbReference type="NCBIfam" id="TIGR03790">
    <property type="entry name" value="TIGR03790 family protein"/>
    <property type="match status" value="1"/>
</dbReference>
<protein>
    <recommendedName>
        <fullName evidence="2">TIGR03790 family protein</fullName>
    </recommendedName>
</protein>
<dbReference type="AlphaFoldDB" id="A0A3B1B4Y3"/>
<gene>
    <name evidence="1" type="ORF">MNBD_GAMMA24-2076</name>
</gene>
<dbReference type="InterPro" id="IPR022265">
    <property type="entry name" value="CHP03790"/>
</dbReference>
<name>A0A3B1B4Y3_9ZZZZ</name>
<organism evidence="1">
    <name type="scientific">hydrothermal vent metagenome</name>
    <dbReference type="NCBI Taxonomy" id="652676"/>
    <lineage>
        <taxon>unclassified sequences</taxon>
        <taxon>metagenomes</taxon>
        <taxon>ecological metagenomes</taxon>
    </lineage>
</organism>
<proteinExistence type="predicted"/>
<dbReference type="EMBL" id="UOFZ01000113">
    <property type="protein sequence ID" value="VAX13339.1"/>
    <property type="molecule type" value="Genomic_DNA"/>
</dbReference>
<reference evidence="1" key="1">
    <citation type="submission" date="2018-06" db="EMBL/GenBank/DDBJ databases">
        <authorList>
            <person name="Zhirakovskaya E."/>
        </authorList>
    </citation>
    <scope>NUCLEOTIDE SEQUENCE</scope>
</reference>